<dbReference type="RefSeq" id="XP_046068558.1">
    <property type="nucleotide sequence ID" value="XM_046220844.1"/>
</dbReference>
<dbReference type="Pfam" id="PF01636">
    <property type="entry name" value="APH"/>
    <property type="match status" value="1"/>
</dbReference>
<dbReference type="SUPFAM" id="SSF56112">
    <property type="entry name" value="Protein kinase-like (PK-like)"/>
    <property type="match status" value="1"/>
</dbReference>
<dbReference type="PANTHER" id="PTHR21310:SF59">
    <property type="entry name" value="AMINOGLYCOSIDE PHOSPHOTRANSFERASE DOMAIN-CONTAINING PROTEIN"/>
    <property type="match status" value="1"/>
</dbReference>
<name>A0AAD4PT53_9EURO</name>
<proteinExistence type="predicted"/>
<dbReference type="InterPro" id="IPR002575">
    <property type="entry name" value="Aminoglycoside_PTrfase"/>
</dbReference>
<protein>
    <recommendedName>
        <fullName evidence="1">Aminoglycoside phosphotransferase domain-containing protein</fullName>
    </recommendedName>
</protein>
<comment type="caution">
    <text evidence="2">The sequence shown here is derived from an EMBL/GenBank/DDBJ whole genome shotgun (WGS) entry which is preliminary data.</text>
</comment>
<dbReference type="EMBL" id="JAJTJA010000010">
    <property type="protein sequence ID" value="KAH8692685.1"/>
    <property type="molecule type" value="Genomic_DNA"/>
</dbReference>
<evidence type="ECO:0000313" key="2">
    <source>
        <dbReference type="EMBL" id="KAH8692685.1"/>
    </source>
</evidence>
<dbReference type="GeneID" id="70251131"/>
<dbReference type="InterPro" id="IPR051678">
    <property type="entry name" value="AGP_Transferase"/>
</dbReference>
<sequence length="357" mass="40446">MRLPSLENIDEQPMSKISHDINITIPLPVHSTWLESSRLQQVVQWLYPPTVRLQNVQRLYGHIHPLCLLKLSNGNQLIIKLSPPSTVPLLRRERSALETEAQALTLLRDIANPFIPQLVHYASEDNYFGTPFLLKRYVQGTSLLESGNRLSAQASKNIDQHLGSLMKVLGQQVSTAFGPLTQVSAGAGSPSWRQSFVSLFEEILRDAEDMFIHLPYSKLREQLFRLAPALDQVTLPRLVIVNFGRPSEVLLDSDLKGLSGILDLGSAIWGDILMAEIFESPSDALLHAFGSVPSDEPSQSIRLLLYSCYRSVYKITELYYHNQNDDTTEMHTRRKLTEVLRVLTETEMDWHASRLHE</sequence>
<dbReference type="AlphaFoldDB" id="A0AAD4PT53"/>
<organism evidence="2 3">
    <name type="scientific">Talaromyces proteolyticus</name>
    <dbReference type="NCBI Taxonomy" id="1131652"/>
    <lineage>
        <taxon>Eukaryota</taxon>
        <taxon>Fungi</taxon>
        <taxon>Dikarya</taxon>
        <taxon>Ascomycota</taxon>
        <taxon>Pezizomycotina</taxon>
        <taxon>Eurotiomycetes</taxon>
        <taxon>Eurotiomycetidae</taxon>
        <taxon>Eurotiales</taxon>
        <taxon>Trichocomaceae</taxon>
        <taxon>Talaromyces</taxon>
        <taxon>Talaromyces sect. Bacilispori</taxon>
    </lineage>
</organism>
<dbReference type="PANTHER" id="PTHR21310">
    <property type="entry name" value="AMINOGLYCOSIDE PHOSPHOTRANSFERASE-RELATED-RELATED"/>
    <property type="match status" value="1"/>
</dbReference>
<feature type="domain" description="Aminoglycoside phosphotransferase" evidence="1">
    <location>
        <begin position="72"/>
        <end position="273"/>
    </location>
</feature>
<evidence type="ECO:0000259" key="1">
    <source>
        <dbReference type="Pfam" id="PF01636"/>
    </source>
</evidence>
<accession>A0AAD4PT53</accession>
<gene>
    <name evidence="2" type="ORF">BGW36DRAFT_430438</name>
</gene>
<evidence type="ECO:0000313" key="3">
    <source>
        <dbReference type="Proteomes" id="UP001201262"/>
    </source>
</evidence>
<keyword evidence="3" id="KW-1185">Reference proteome</keyword>
<dbReference type="Proteomes" id="UP001201262">
    <property type="component" value="Unassembled WGS sequence"/>
</dbReference>
<dbReference type="InterPro" id="IPR011009">
    <property type="entry name" value="Kinase-like_dom_sf"/>
</dbReference>
<reference evidence="2" key="1">
    <citation type="submission" date="2021-12" db="EMBL/GenBank/DDBJ databases">
        <title>Convergent genome expansion in fungi linked to evolution of root-endophyte symbiosis.</title>
        <authorList>
            <consortium name="DOE Joint Genome Institute"/>
            <person name="Ke Y.-H."/>
            <person name="Bonito G."/>
            <person name="Liao H.-L."/>
            <person name="Looney B."/>
            <person name="Rojas-Flechas A."/>
            <person name="Nash J."/>
            <person name="Hameed K."/>
            <person name="Schadt C."/>
            <person name="Martin F."/>
            <person name="Crous P.W."/>
            <person name="Miettinen O."/>
            <person name="Magnuson J.K."/>
            <person name="Labbe J."/>
            <person name="Jacobson D."/>
            <person name="Doktycz M.J."/>
            <person name="Veneault-Fourrey C."/>
            <person name="Kuo A."/>
            <person name="Mondo S."/>
            <person name="Calhoun S."/>
            <person name="Riley R."/>
            <person name="Ohm R."/>
            <person name="LaButti K."/>
            <person name="Andreopoulos B."/>
            <person name="Pangilinan J."/>
            <person name="Nolan M."/>
            <person name="Tritt A."/>
            <person name="Clum A."/>
            <person name="Lipzen A."/>
            <person name="Daum C."/>
            <person name="Barry K."/>
            <person name="Grigoriev I.V."/>
            <person name="Vilgalys R."/>
        </authorList>
    </citation>
    <scope>NUCLEOTIDE SEQUENCE</scope>
    <source>
        <strain evidence="2">PMI_201</strain>
    </source>
</reference>